<evidence type="ECO:0000313" key="4">
    <source>
        <dbReference type="Proteomes" id="UP000250028"/>
    </source>
</evidence>
<dbReference type="EMBL" id="UESZ01000001">
    <property type="protein sequence ID" value="SSA35907.1"/>
    <property type="molecule type" value="Genomic_DNA"/>
</dbReference>
<evidence type="ECO:0000256" key="1">
    <source>
        <dbReference type="SAM" id="MobiDB-lite"/>
    </source>
</evidence>
<protein>
    <submittedName>
        <fullName evidence="3">Uncharacterized protein</fullName>
    </submittedName>
</protein>
<keyword evidence="2" id="KW-0472">Membrane</keyword>
<feature type="region of interest" description="Disordered" evidence="1">
    <location>
        <begin position="1"/>
        <end position="32"/>
    </location>
</feature>
<proteinExistence type="predicted"/>
<evidence type="ECO:0000313" key="3">
    <source>
        <dbReference type="EMBL" id="SSA35907.1"/>
    </source>
</evidence>
<organism evidence="3 4">
    <name type="scientific">Branchiibius hedensis</name>
    <dbReference type="NCBI Taxonomy" id="672460"/>
    <lineage>
        <taxon>Bacteria</taxon>
        <taxon>Bacillati</taxon>
        <taxon>Actinomycetota</taxon>
        <taxon>Actinomycetes</taxon>
        <taxon>Micrococcales</taxon>
        <taxon>Dermacoccaceae</taxon>
        <taxon>Branchiibius</taxon>
    </lineage>
</organism>
<keyword evidence="2" id="KW-1133">Transmembrane helix</keyword>
<name>A0A2Y9A157_9MICO</name>
<accession>A0A2Y9A157</accession>
<keyword evidence="2" id="KW-0812">Transmembrane</keyword>
<evidence type="ECO:0000256" key="2">
    <source>
        <dbReference type="SAM" id="Phobius"/>
    </source>
</evidence>
<keyword evidence="4" id="KW-1185">Reference proteome</keyword>
<feature type="transmembrane region" description="Helical" evidence="2">
    <location>
        <begin position="113"/>
        <end position="133"/>
    </location>
</feature>
<sequence>MGESLSSKRFDERIDRLSEPGRDPEPSRALSGRWRSGDVTRFDAVVVERGVELTIQQEEGPVHRFVVCPDVRRAPAVAGWLQNGALDYVGMAGTVIAVGSFRLTLGDSPKPPLAVSLVFLAVVAALAGAAFYVSHWIRDNPRFQVCPDVAYLPGAVAALGSPRDAAWAKQALFALRDGEFCRASRDLHREMDRLRASGRSVGATVEQVERLLRAACDALSTHGRPIDAADLASFTAAIANLSVLDQETARQAAQTILDSYRLLDGIPADRRDVRPESSLTTPSQDAEAAVDAGLRGIGSLLRSETVSGIAELQALRRYSQRWDQTP</sequence>
<reference evidence="4" key="1">
    <citation type="submission" date="2016-10" db="EMBL/GenBank/DDBJ databases">
        <authorList>
            <person name="Varghese N."/>
            <person name="Submissions S."/>
        </authorList>
    </citation>
    <scope>NUCLEOTIDE SEQUENCE [LARGE SCALE GENOMIC DNA]</scope>
    <source>
        <strain evidence="4">DSM 22951</strain>
    </source>
</reference>
<gene>
    <name evidence="3" type="ORF">SAMN04489750_3283</name>
</gene>
<dbReference type="AlphaFoldDB" id="A0A2Y9A157"/>
<feature type="transmembrane region" description="Helical" evidence="2">
    <location>
        <begin position="80"/>
        <end position="101"/>
    </location>
</feature>
<feature type="compositionally biased region" description="Basic and acidic residues" evidence="1">
    <location>
        <begin position="1"/>
        <end position="26"/>
    </location>
</feature>
<dbReference type="Proteomes" id="UP000250028">
    <property type="component" value="Unassembled WGS sequence"/>
</dbReference>